<keyword evidence="5 7" id="KW-1133">Transmembrane helix</keyword>
<evidence type="ECO:0000256" key="3">
    <source>
        <dbReference type="ARBA" id="ARBA00022475"/>
    </source>
</evidence>
<evidence type="ECO:0000259" key="8">
    <source>
        <dbReference type="Pfam" id="PF02308"/>
    </source>
</evidence>
<comment type="subcellular location">
    <subcellularLocation>
        <location evidence="1">Cell membrane</location>
        <topology evidence="1">Multi-pass membrane protein</topology>
    </subcellularLocation>
</comment>
<dbReference type="Proteomes" id="UP000267249">
    <property type="component" value="Chromosome"/>
</dbReference>
<proteinExistence type="inferred from homology"/>
<sequence length="182" mass="19500">MNVIFLPQGDWLGLSYRLLLAMLVGAVIGLNRQRGGRPAGMRTFTLVAMGSALFVMVPLQAEGDSSFAAINALSRTVQGVAAGVGFLGAGLILQRAPKTKRSGRPRVSGLTTAATIWITAALGAVIGCGLWQLGLIGAFFTLLTLSGFKRLQRIAWLRQSWERLIAWDAKTLPADTEEEDDD</sequence>
<organism evidence="9 10">
    <name type="scientific">Synechococcus elongatus PCC 11801</name>
    <dbReference type="NCBI Taxonomy" id="2219813"/>
    <lineage>
        <taxon>Bacteria</taxon>
        <taxon>Bacillati</taxon>
        <taxon>Cyanobacteriota</taxon>
        <taxon>Cyanophyceae</taxon>
        <taxon>Synechococcales</taxon>
        <taxon>Synechococcaceae</taxon>
        <taxon>Synechococcus</taxon>
    </lineage>
</organism>
<dbReference type="AlphaFoldDB" id="A0AAN1UUJ7"/>
<protein>
    <submittedName>
        <fullName evidence="9">MgtC/SapB family protein</fullName>
    </submittedName>
</protein>
<dbReference type="EMBL" id="CP030139">
    <property type="protein sequence ID" value="AZB72642.1"/>
    <property type="molecule type" value="Genomic_DNA"/>
</dbReference>
<feature type="transmembrane region" description="Helical" evidence="7">
    <location>
        <begin position="105"/>
        <end position="124"/>
    </location>
</feature>
<dbReference type="InterPro" id="IPR003416">
    <property type="entry name" value="MgtC/SapB/SrpB/YhiD_fam"/>
</dbReference>
<dbReference type="PANTHER" id="PTHR33778:SF1">
    <property type="entry name" value="MAGNESIUM TRANSPORTER YHID-RELATED"/>
    <property type="match status" value="1"/>
</dbReference>
<evidence type="ECO:0000256" key="1">
    <source>
        <dbReference type="ARBA" id="ARBA00004651"/>
    </source>
</evidence>
<evidence type="ECO:0000256" key="7">
    <source>
        <dbReference type="SAM" id="Phobius"/>
    </source>
</evidence>
<evidence type="ECO:0000256" key="2">
    <source>
        <dbReference type="ARBA" id="ARBA00009298"/>
    </source>
</evidence>
<dbReference type="RefSeq" id="WP_208672804.1">
    <property type="nucleotide sequence ID" value="NZ_CP030139.2"/>
</dbReference>
<evidence type="ECO:0000256" key="5">
    <source>
        <dbReference type="ARBA" id="ARBA00022989"/>
    </source>
</evidence>
<keyword evidence="4 7" id="KW-0812">Transmembrane</keyword>
<keyword evidence="3" id="KW-1003">Cell membrane</keyword>
<dbReference type="InterPro" id="IPR049177">
    <property type="entry name" value="MgtC_SapB_SrpB_YhiD_N"/>
</dbReference>
<feature type="transmembrane region" description="Helical" evidence="7">
    <location>
        <begin position="43"/>
        <end position="61"/>
    </location>
</feature>
<dbReference type="PANTHER" id="PTHR33778">
    <property type="entry name" value="PROTEIN MGTC"/>
    <property type="match status" value="1"/>
</dbReference>
<reference evidence="9 10" key="1">
    <citation type="journal article" date="2018" name="Sci. Rep.">
        <title>Genome Features and Biochemical Characteristics of a Robust, Fast Growing and Naturally Transformable Cyanobacterium Synechococcus elongatus PCC 11801 Isolated from India.</title>
        <authorList>
            <person name="Jaiswal D."/>
            <person name="Sengupta A."/>
            <person name="Sohoni S."/>
            <person name="Sengupta S."/>
            <person name="Phadnavis A.G."/>
            <person name="Pakrasi H.B."/>
            <person name="Wangikar P.P."/>
        </authorList>
    </citation>
    <scope>NUCLEOTIDE SEQUENCE [LARGE SCALE GENOMIC DNA]</scope>
    <source>
        <strain evidence="9 10">PCC 11801</strain>
    </source>
</reference>
<evidence type="ECO:0000313" key="10">
    <source>
        <dbReference type="Proteomes" id="UP000267249"/>
    </source>
</evidence>
<feature type="transmembrane region" description="Helical" evidence="7">
    <location>
        <begin position="12"/>
        <end position="31"/>
    </location>
</feature>
<evidence type="ECO:0000313" key="9">
    <source>
        <dbReference type="EMBL" id="AZB72642.1"/>
    </source>
</evidence>
<comment type="similarity">
    <text evidence="2">Belongs to the MgtC/SapB family.</text>
</comment>
<dbReference type="PRINTS" id="PR01837">
    <property type="entry name" value="MGTCSAPBPROT"/>
</dbReference>
<accession>A0AAN1UUJ7</accession>
<gene>
    <name evidence="9" type="ORF">DOP62_07900</name>
</gene>
<keyword evidence="6 7" id="KW-0472">Membrane</keyword>
<dbReference type="Pfam" id="PF02308">
    <property type="entry name" value="MgtC"/>
    <property type="match status" value="1"/>
</dbReference>
<evidence type="ECO:0000256" key="4">
    <source>
        <dbReference type="ARBA" id="ARBA00022692"/>
    </source>
</evidence>
<feature type="transmembrane region" description="Helical" evidence="7">
    <location>
        <begin position="73"/>
        <end position="93"/>
    </location>
</feature>
<dbReference type="GO" id="GO:0005886">
    <property type="term" value="C:plasma membrane"/>
    <property type="evidence" value="ECO:0007669"/>
    <property type="project" value="UniProtKB-SubCell"/>
</dbReference>
<feature type="domain" description="MgtC/SapB/SrpB/YhiD N-terminal" evidence="8">
    <location>
        <begin position="18"/>
        <end position="153"/>
    </location>
</feature>
<evidence type="ECO:0000256" key="6">
    <source>
        <dbReference type="ARBA" id="ARBA00023136"/>
    </source>
</evidence>
<name>A0AAN1UUJ7_SYNEL</name>